<keyword evidence="6" id="KW-0808">Transferase</keyword>
<dbReference type="InterPro" id="IPR003660">
    <property type="entry name" value="HAMP_dom"/>
</dbReference>
<keyword evidence="11 14" id="KW-1133">Transmembrane helix</keyword>
<dbReference type="InterPro" id="IPR005467">
    <property type="entry name" value="His_kinase_dom"/>
</dbReference>
<protein>
    <recommendedName>
        <fullName evidence="3">histidine kinase</fullName>
        <ecNumber evidence="3">2.7.13.3</ecNumber>
    </recommendedName>
</protein>
<dbReference type="Proteomes" id="UP000031967">
    <property type="component" value="Unassembled WGS sequence"/>
</dbReference>
<feature type="transmembrane region" description="Helical" evidence="14">
    <location>
        <begin position="297"/>
        <end position="321"/>
    </location>
</feature>
<dbReference type="SUPFAM" id="SSF55874">
    <property type="entry name" value="ATPase domain of HSP90 chaperone/DNA topoisomerase II/histidine kinase"/>
    <property type="match status" value="1"/>
</dbReference>
<dbReference type="Gene3D" id="3.30.565.10">
    <property type="entry name" value="Histidine kinase-like ATPase, C-terminal domain"/>
    <property type="match status" value="1"/>
</dbReference>
<evidence type="ECO:0000313" key="18">
    <source>
        <dbReference type="Proteomes" id="UP000031967"/>
    </source>
</evidence>
<dbReference type="SUPFAM" id="SSF158472">
    <property type="entry name" value="HAMP domain-like"/>
    <property type="match status" value="1"/>
</dbReference>
<evidence type="ECO:0000256" key="9">
    <source>
        <dbReference type="ARBA" id="ARBA00022777"/>
    </source>
</evidence>
<evidence type="ECO:0000256" key="1">
    <source>
        <dbReference type="ARBA" id="ARBA00000085"/>
    </source>
</evidence>
<keyword evidence="10" id="KW-0067">ATP-binding</keyword>
<evidence type="ECO:0000256" key="11">
    <source>
        <dbReference type="ARBA" id="ARBA00022989"/>
    </source>
</evidence>
<evidence type="ECO:0000256" key="12">
    <source>
        <dbReference type="ARBA" id="ARBA00023012"/>
    </source>
</evidence>
<name>A0ABR5AER1_9BACL</name>
<dbReference type="RefSeq" id="WP_041049260.1">
    <property type="nucleotide sequence ID" value="NZ_JXAK01000037.1"/>
</dbReference>
<dbReference type="Gene3D" id="3.30.450.20">
    <property type="entry name" value="PAS domain"/>
    <property type="match status" value="1"/>
</dbReference>
<dbReference type="InterPro" id="IPR033479">
    <property type="entry name" value="dCache_1"/>
</dbReference>
<feature type="domain" description="Histidine kinase" evidence="15">
    <location>
        <begin position="486"/>
        <end position="599"/>
    </location>
</feature>
<dbReference type="InterPro" id="IPR036890">
    <property type="entry name" value="HATPase_C_sf"/>
</dbReference>
<keyword evidence="13 14" id="KW-0472">Membrane</keyword>
<dbReference type="PRINTS" id="PR00344">
    <property type="entry name" value="BCTRLSENSOR"/>
</dbReference>
<dbReference type="PROSITE" id="PS50885">
    <property type="entry name" value="HAMP"/>
    <property type="match status" value="1"/>
</dbReference>
<dbReference type="InterPro" id="IPR010559">
    <property type="entry name" value="Sig_transdc_His_kin_internal"/>
</dbReference>
<evidence type="ECO:0000256" key="2">
    <source>
        <dbReference type="ARBA" id="ARBA00004651"/>
    </source>
</evidence>
<keyword evidence="18" id="KW-1185">Reference proteome</keyword>
<feature type="domain" description="HAMP" evidence="16">
    <location>
        <begin position="318"/>
        <end position="370"/>
    </location>
</feature>
<keyword evidence="7 14" id="KW-0812">Transmembrane</keyword>
<dbReference type="PANTHER" id="PTHR34220:SF7">
    <property type="entry name" value="SENSOR HISTIDINE KINASE YPDA"/>
    <property type="match status" value="1"/>
</dbReference>
<dbReference type="SMART" id="SM00387">
    <property type="entry name" value="HATPase_c"/>
    <property type="match status" value="1"/>
</dbReference>
<comment type="subcellular location">
    <subcellularLocation>
        <location evidence="2">Cell membrane</location>
        <topology evidence="2">Multi-pass membrane protein</topology>
    </subcellularLocation>
</comment>
<dbReference type="SMART" id="SM00304">
    <property type="entry name" value="HAMP"/>
    <property type="match status" value="1"/>
</dbReference>
<dbReference type="Pfam" id="PF00672">
    <property type="entry name" value="HAMP"/>
    <property type="match status" value="1"/>
</dbReference>
<evidence type="ECO:0000256" key="13">
    <source>
        <dbReference type="ARBA" id="ARBA00023136"/>
    </source>
</evidence>
<organism evidence="17 18">
    <name type="scientific">Gordoniibacillus kamchatkensis</name>
    <dbReference type="NCBI Taxonomy" id="1590651"/>
    <lineage>
        <taxon>Bacteria</taxon>
        <taxon>Bacillati</taxon>
        <taxon>Bacillota</taxon>
        <taxon>Bacilli</taxon>
        <taxon>Bacillales</taxon>
        <taxon>Paenibacillaceae</taxon>
        <taxon>Gordoniibacillus</taxon>
    </lineage>
</organism>
<dbReference type="Pfam" id="PF02518">
    <property type="entry name" value="HATPase_c"/>
    <property type="match status" value="1"/>
</dbReference>
<evidence type="ECO:0000256" key="4">
    <source>
        <dbReference type="ARBA" id="ARBA00022475"/>
    </source>
</evidence>
<keyword evidence="8" id="KW-0547">Nucleotide-binding</keyword>
<dbReference type="InterPro" id="IPR004358">
    <property type="entry name" value="Sig_transdc_His_kin-like_C"/>
</dbReference>
<keyword evidence="4" id="KW-1003">Cell membrane</keyword>
<evidence type="ECO:0000256" key="3">
    <source>
        <dbReference type="ARBA" id="ARBA00012438"/>
    </source>
</evidence>
<evidence type="ECO:0000256" key="6">
    <source>
        <dbReference type="ARBA" id="ARBA00022679"/>
    </source>
</evidence>
<dbReference type="InterPro" id="IPR050640">
    <property type="entry name" value="Bact_2-comp_sensor_kinase"/>
</dbReference>
<dbReference type="Pfam" id="PF02743">
    <property type="entry name" value="dCache_1"/>
    <property type="match status" value="1"/>
</dbReference>
<evidence type="ECO:0000259" key="15">
    <source>
        <dbReference type="PROSITE" id="PS50109"/>
    </source>
</evidence>
<proteinExistence type="predicted"/>
<evidence type="ECO:0000256" key="14">
    <source>
        <dbReference type="SAM" id="Phobius"/>
    </source>
</evidence>
<dbReference type="InterPro" id="IPR003594">
    <property type="entry name" value="HATPase_dom"/>
</dbReference>
<keyword evidence="9" id="KW-0418">Kinase</keyword>
<dbReference type="CDD" id="cd06225">
    <property type="entry name" value="HAMP"/>
    <property type="match status" value="1"/>
</dbReference>
<evidence type="ECO:0000256" key="8">
    <source>
        <dbReference type="ARBA" id="ARBA00022741"/>
    </source>
</evidence>
<dbReference type="Pfam" id="PF06580">
    <property type="entry name" value="His_kinase"/>
    <property type="match status" value="1"/>
</dbReference>
<comment type="caution">
    <text evidence="17">The sequence shown here is derived from an EMBL/GenBank/DDBJ whole genome shotgun (WGS) entry which is preliminary data.</text>
</comment>
<accession>A0ABR5AER1</accession>
<dbReference type="EC" id="2.7.13.3" evidence="3"/>
<dbReference type="PROSITE" id="PS50109">
    <property type="entry name" value="HIS_KIN"/>
    <property type="match status" value="1"/>
</dbReference>
<evidence type="ECO:0000259" key="16">
    <source>
        <dbReference type="PROSITE" id="PS50885"/>
    </source>
</evidence>
<reference evidence="17 18" key="1">
    <citation type="submission" date="2014-12" db="EMBL/GenBank/DDBJ databases">
        <title>Draft genome sequence of Paenibacillus kamchatkensis strain B-2647.</title>
        <authorList>
            <person name="Karlyshev A.V."/>
            <person name="Kudryashova E.B."/>
        </authorList>
    </citation>
    <scope>NUCLEOTIDE SEQUENCE [LARGE SCALE GENOMIC DNA]</scope>
    <source>
        <strain evidence="17 18">VKM B-2647</strain>
    </source>
</reference>
<gene>
    <name evidence="17" type="ORF">SD70_19885</name>
</gene>
<keyword evidence="5" id="KW-0597">Phosphoprotein</keyword>
<sequence length="600" mass="67636">MHRKYLRWNMKAKLLVLSALFTVSSVVLVSLLSYMRYTQDFERQSAEKVQQIIEQASLNIDTYLQDLFRLSLAPYRNNSLMQALEDGETGSEIDQLDKRRLVEGFLDEMMIYPRQDIIQVFILTDEIYTSGRNPRSVDPKADFRSLDWYRKALQSQDPFFVPTHRQDLVARSDVPQVFSIVRQLRSTRNTEKVLGVIKVDANYKGVEAICAKVNMGKDGGLFIIDKNKNLIYSSVAALRPADIFEQIARQPSPGAPFCMEGGNYLINSVYLPAADWTIVAVNSVKELNRSAAQTRNFALYSAIVCSLVAIGMLSLLTGTFLRPLLNIVKLMHKVEKGHLDVRFDERRKDEIGYLGTSFNALVSQISDMLEENTQLVKEVYETKLLQKEAQINALHNQIRPHFIFNTLNMISLLMQTGDQHKAVDHINKLSSLLRNMFSWDKSIPLQREAELLDAYLSIQSSRFQGRLAYAIDIPAHLNAAMIPALLIQPVVENAVIHGCENKREKTDIRITCGTSEERLTIVVEDSGKGMDEETLSRLRQKLSEPGAQQGRQSPGGGAGIGLVNVNQRIKWNYGPEYGLEVDSSPDTGTRVAIHLPASIV</sequence>
<dbReference type="Gene3D" id="1.10.8.500">
    <property type="entry name" value="HAMP domain in histidine kinase"/>
    <property type="match status" value="1"/>
</dbReference>
<dbReference type="EMBL" id="JXAK01000037">
    <property type="protein sequence ID" value="KIL39440.1"/>
    <property type="molecule type" value="Genomic_DNA"/>
</dbReference>
<evidence type="ECO:0000256" key="10">
    <source>
        <dbReference type="ARBA" id="ARBA00022840"/>
    </source>
</evidence>
<dbReference type="PANTHER" id="PTHR34220">
    <property type="entry name" value="SENSOR HISTIDINE KINASE YPDA"/>
    <property type="match status" value="1"/>
</dbReference>
<comment type="catalytic activity">
    <reaction evidence="1">
        <text>ATP + protein L-histidine = ADP + protein N-phospho-L-histidine.</text>
        <dbReference type="EC" id="2.7.13.3"/>
    </reaction>
</comment>
<evidence type="ECO:0000256" key="5">
    <source>
        <dbReference type="ARBA" id="ARBA00022553"/>
    </source>
</evidence>
<keyword evidence="12" id="KW-0902">Two-component regulatory system</keyword>
<evidence type="ECO:0000256" key="7">
    <source>
        <dbReference type="ARBA" id="ARBA00022692"/>
    </source>
</evidence>
<evidence type="ECO:0000313" key="17">
    <source>
        <dbReference type="EMBL" id="KIL39440.1"/>
    </source>
</evidence>